<dbReference type="PANTHER" id="PTHR37385">
    <property type="entry name" value="PROTEIN LOW PSII ACCUMULATION 2, CHLOROPLASTIC"/>
    <property type="match status" value="1"/>
</dbReference>
<dbReference type="OrthoDB" id="568307at2759"/>
<keyword evidence="4" id="KW-1185">Reference proteome</keyword>
<feature type="transmembrane region" description="Helical" evidence="2">
    <location>
        <begin position="127"/>
        <end position="148"/>
    </location>
</feature>
<reference evidence="4" key="1">
    <citation type="journal article" date="2016" name="Nature">
        <title>The genome of the seagrass Zostera marina reveals angiosperm adaptation to the sea.</title>
        <authorList>
            <person name="Olsen J.L."/>
            <person name="Rouze P."/>
            <person name="Verhelst B."/>
            <person name="Lin Y.-C."/>
            <person name="Bayer T."/>
            <person name="Collen J."/>
            <person name="Dattolo E."/>
            <person name="De Paoli E."/>
            <person name="Dittami S."/>
            <person name="Maumus F."/>
            <person name="Michel G."/>
            <person name="Kersting A."/>
            <person name="Lauritano C."/>
            <person name="Lohaus R."/>
            <person name="Toepel M."/>
            <person name="Tonon T."/>
            <person name="Vanneste K."/>
            <person name="Amirebrahimi M."/>
            <person name="Brakel J."/>
            <person name="Bostroem C."/>
            <person name="Chovatia M."/>
            <person name="Grimwood J."/>
            <person name="Jenkins J.W."/>
            <person name="Jueterbock A."/>
            <person name="Mraz A."/>
            <person name="Stam W.T."/>
            <person name="Tice H."/>
            <person name="Bornberg-Bauer E."/>
            <person name="Green P.J."/>
            <person name="Pearson G.A."/>
            <person name="Procaccini G."/>
            <person name="Duarte C.M."/>
            <person name="Schmutz J."/>
            <person name="Reusch T.B.H."/>
            <person name="Van de Peer Y."/>
        </authorList>
    </citation>
    <scope>NUCLEOTIDE SEQUENCE [LARGE SCALE GENOMIC DNA]</scope>
    <source>
        <strain evidence="4">cv. Finnish</strain>
    </source>
</reference>
<dbReference type="PANTHER" id="PTHR37385:SF2">
    <property type="entry name" value="PROTEIN LPA2"/>
    <property type="match status" value="1"/>
</dbReference>
<gene>
    <name evidence="3" type="ORF">ZOSMA_42G00890</name>
</gene>
<dbReference type="AlphaFoldDB" id="A0A0K9P4D7"/>
<comment type="caution">
    <text evidence="3">The sequence shown here is derived from an EMBL/GenBank/DDBJ whole genome shotgun (WGS) entry which is preliminary data.</text>
</comment>
<keyword evidence="2" id="KW-0812">Transmembrane</keyword>
<organism evidence="3 4">
    <name type="scientific">Zostera marina</name>
    <name type="common">Eelgrass</name>
    <dbReference type="NCBI Taxonomy" id="29655"/>
    <lineage>
        <taxon>Eukaryota</taxon>
        <taxon>Viridiplantae</taxon>
        <taxon>Streptophyta</taxon>
        <taxon>Embryophyta</taxon>
        <taxon>Tracheophyta</taxon>
        <taxon>Spermatophyta</taxon>
        <taxon>Magnoliopsida</taxon>
        <taxon>Liliopsida</taxon>
        <taxon>Zosteraceae</taxon>
        <taxon>Zostera</taxon>
    </lineage>
</organism>
<dbReference type="STRING" id="29655.A0A0K9P4D7"/>
<dbReference type="EMBL" id="LFYR01001279">
    <property type="protein sequence ID" value="KMZ63050.1"/>
    <property type="molecule type" value="Genomic_DNA"/>
</dbReference>
<dbReference type="Proteomes" id="UP000036987">
    <property type="component" value="Unassembled WGS sequence"/>
</dbReference>
<evidence type="ECO:0000256" key="1">
    <source>
        <dbReference type="SAM" id="MobiDB-lite"/>
    </source>
</evidence>
<evidence type="ECO:0000313" key="4">
    <source>
        <dbReference type="Proteomes" id="UP000036987"/>
    </source>
</evidence>
<evidence type="ECO:0000256" key="2">
    <source>
        <dbReference type="SAM" id="Phobius"/>
    </source>
</evidence>
<evidence type="ECO:0008006" key="5">
    <source>
        <dbReference type="Google" id="ProtNLM"/>
    </source>
</evidence>
<feature type="compositionally biased region" description="Gly residues" evidence="1">
    <location>
        <begin position="66"/>
        <end position="76"/>
    </location>
</feature>
<feature type="transmembrane region" description="Helical" evidence="2">
    <location>
        <begin position="168"/>
        <end position="188"/>
    </location>
</feature>
<keyword evidence="2" id="KW-0472">Membrane</keyword>
<evidence type="ECO:0000313" key="3">
    <source>
        <dbReference type="EMBL" id="KMZ63050.1"/>
    </source>
</evidence>
<dbReference type="OMA" id="ASIVWRT"/>
<proteinExistence type="predicted"/>
<name>A0A0K9P4D7_ZOSMR</name>
<keyword evidence="2" id="KW-1133">Transmembrane helix</keyword>
<dbReference type="InterPro" id="IPR038789">
    <property type="entry name" value="LPA2-like"/>
</dbReference>
<accession>A0A0K9P4D7</accession>
<protein>
    <recommendedName>
        <fullName evidence="5">Protein LOW PSII ACCUMULATION 2, chloroplastic</fullName>
    </recommendedName>
</protein>
<feature type="region of interest" description="Disordered" evidence="1">
    <location>
        <begin position="45"/>
        <end position="77"/>
    </location>
</feature>
<sequence>MAASLSSPASASASALLQFSFPLHSFNSFSPILQKSTAFFVVKAQPGNESETSSDEEPSSSKKPPGNGGAGFGGGRVVLESKEKRRGKAKRSVIRRLPIERPSALGGAEKEKKMKGGDEDQGSIQSAFVLTWLGLGCVILAEGIALAASGFLPEEWDRLLVKYLHPTFTPTVLLFIGGSVLYGVAKYLEGEKNKE</sequence>